<sequence>MSRRTCELVAMVRFPCHWKHQRRSTSDILHPQPTGCPSFTEKWRSRPRKWHDTAGSSPPNMTGITKTGDWSLLPSTSLAPSQKAGPTCHLLCEDGLKERTGAVFTCKFPSEYKARPSWLSVQTWPISCVSRTLAQLRTRQRNRLAYTLSVCDFSPVPVGDTRDIQPSPWLACLLHHSQICSKTWQSIQTLGDRHLFSSL</sequence>
<accession>A0A6A5KDN3</accession>
<dbReference type="Proteomes" id="UP000800040">
    <property type="component" value="Unassembled WGS sequence"/>
</dbReference>
<dbReference type="EMBL" id="ML975303">
    <property type="protein sequence ID" value="KAF1834380.1"/>
    <property type="molecule type" value="Genomic_DNA"/>
</dbReference>
<name>A0A6A5KDN3_9PLEO</name>
<evidence type="ECO:0000313" key="2">
    <source>
        <dbReference type="Proteomes" id="UP000800040"/>
    </source>
</evidence>
<reference evidence="1" key="1">
    <citation type="submission" date="2020-01" db="EMBL/GenBank/DDBJ databases">
        <authorList>
            <consortium name="DOE Joint Genome Institute"/>
            <person name="Haridas S."/>
            <person name="Albert R."/>
            <person name="Binder M."/>
            <person name="Bloem J."/>
            <person name="Labutti K."/>
            <person name="Salamov A."/>
            <person name="Andreopoulos B."/>
            <person name="Baker S.E."/>
            <person name="Barry K."/>
            <person name="Bills G."/>
            <person name="Bluhm B.H."/>
            <person name="Cannon C."/>
            <person name="Castanera R."/>
            <person name="Culley D.E."/>
            <person name="Daum C."/>
            <person name="Ezra D."/>
            <person name="Gonzalez J.B."/>
            <person name="Henrissat B."/>
            <person name="Kuo A."/>
            <person name="Liang C."/>
            <person name="Lipzen A."/>
            <person name="Lutzoni F."/>
            <person name="Magnuson J."/>
            <person name="Mondo S."/>
            <person name="Nolan M."/>
            <person name="Ohm R."/>
            <person name="Pangilinan J."/>
            <person name="Park H.-J."/>
            <person name="Ramirez L."/>
            <person name="Alfaro M."/>
            <person name="Sun H."/>
            <person name="Tritt A."/>
            <person name="Yoshinaga Y."/>
            <person name="Zwiers L.-H."/>
            <person name="Turgeon B.G."/>
            <person name="Goodwin S.B."/>
            <person name="Spatafora J.W."/>
            <person name="Crous P.W."/>
            <person name="Grigoriev I.V."/>
        </authorList>
    </citation>
    <scope>NUCLEOTIDE SEQUENCE</scope>
    <source>
        <strain evidence="1">P77</strain>
    </source>
</reference>
<proteinExistence type="predicted"/>
<protein>
    <submittedName>
        <fullName evidence="1">Uncharacterized protein</fullName>
    </submittedName>
</protein>
<gene>
    <name evidence="1" type="ORF">BDW02DRAFT_341096</name>
</gene>
<keyword evidence="2" id="KW-1185">Reference proteome</keyword>
<evidence type="ECO:0000313" key="1">
    <source>
        <dbReference type="EMBL" id="KAF1834380.1"/>
    </source>
</evidence>
<dbReference type="AlphaFoldDB" id="A0A6A5KDN3"/>
<organism evidence="1 2">
    <name type="scientific">Decorospora gaudefroyi</name>
    <dbReference type="NCBI Taxonomy" id="184978"/>
    <lineage>
        <taxon>Eukaryota</taxon>
        <taxon>Fungi</taxon>
        <taxon>Dikarya</taxon>
        <taxon>Ascomycota</taxon>
        <taxon>Pezizomycotina</taxon>
        <taxon>Dothideomycetes</taxon>
        <taxon>Pleosporomycetidae</taxon>
        <taxon>Pleosporales</taxon>
        <taxon>Pleosporineae</taxon>
        <taxon>Pleosporaceae</taxon>
        <taxon>Decorospora</taxon>
    </lineage>
</organism>